<feature type="domain" description="FecR protein" evidence="2">
    <location>
        <begin position="106"/>
        <end position="192"/>
    </location>
</feature>
<dbReference type="Proteomes" id="UP000076088">
    <property type="component" value="Chromosome"/>
</dbReference>
<protein>
    <recommendedName>
        <fullName evidence="2">FecR protein domain-containing protein</fullName>
    </recommendedName>
</protein>
<dbReference type="Gene3D" id="2.60.120.1440">
    <property type="match status" value="1"/>
</dbReference>
<feature type="transmembrane region" description="Helical" evidence="1">
    <location>
        <begin position="74"/>
        <end position="92"/>
    </location>
</feature>
<gene>
    <name evidence="3" type="ORF">ATM17_15005</name>
</gene>
<dbReference type="InterPro" id="IPR006860">
    <property type="entry name" value="FecR"/>
</dbReference>
<dbReference type="InterPro" id="IPR012373">
    <property type="entry name" value="Ferrdict_sens_TM"/>
</dbReference>
<evidence type="ECO:0000259" key="2">
    <source>
        <dbReference type="Pfam" id="PF04773"/>
    </source>
</evidence>
<keyword evidence="1" id="KW-1133">Transmembrane helix</keyword>
<accession>A0AAC9FFU2</accession>
<sequence length="302" mass="32063">MTQQQQEADDWVALMHGPDAETHREAFEAWRSEPRNAAAYARSAEAYAVGSSMSPARVEAMARANEEKRAKTRWGLATAAALVLVAGGALYVQSLSDETRLAQSPNASEERELADGTKVILTSGAKIETRFTPERRLVILTSGAARFEVAHDASRPFTVIAGRSETTALGTVFEVDLRKGAPRIRLVQGLVEVRSNSGGAVLRLEPGQSADVPAEGPKMAGMMASPVPTKLLAADNLPLRSVLDGANKLNAKPIRLADAALANLPVSGRFDLADSGALARKLGTAFGLAVDERADEIILAKK</sequence>
<evidence type="ECO:0000256" key="1">
    <source>
        <dbReference type="SAM" id="Phobius"/>
    </source>
</evidence>
<dbReference type="Pfam" id="PF04773">
    <property type="entry name" value="FecR"/>
    <property type="match status" value="1"/>
</dbReference>
<evidence type="ECO:0000313" key="4">
    <source>
        <dbReference type="Proteomes" id="UP000076088"/>
    </source>
</evidence>
<organism evidence="3 4">
    <name type="scientific">Sphingopyxis macrogoltabida</name>
    <name type="common">Sphingomonas macrogoltabidus</name>
    <dbReference type="NCBI Taxonomy" id="33050"/>
    <lineage>
        <taxon>Bacteria</taxon>
        <taxon>Pseudomonadati</taxon>
        <taxon>Pseudomonadota</taxon>
        <taxon>Alphaproteobacteria</taxon>
        <taxon>Sphingomonadales</taxon>
        <taxon>Sphingomonadaceae</taxon>
        <taxon>Sphingopyxis</taxon>
    </lineage>
</organism>
<dbReference type="KEGG" id="smaz:LH19_14385"/>
<dbReference type="PANTHER" id="PTHR30273">
    <property type="entry name" value="PERIPLASMIC SIGNAL SENSOR AND SIGMA FACTOR ACTIVATOR FECR-RELATED"/>
    <property type="match status" value="1"/>
</dbReference>
<dbReference type="EMBL" id="CP013344">
    <property type="protein sequence ID" value="AMU90335.1"/>
    <property type="molecule type" value="Genomic_DNA"/>
</dbReference>
<reference evidence="3 4" key="2">
    <citation type="journal article" date="2016" name="Genome Announc.">
        <title>Complete Genome Sequence of Sphingopyxis macrogoltabida Strain 203N (NBRC 111659), a Polyethylene Glycol Degrader.</title>
        <authorList>
            <person name="Ohtsubo Y."/>
            <person name="Nonoyama S."/>
            <person name="Nagata Y."/>
            <person name="Numata M."/>
            <person name="Tsuchikane K."/>
            <person name="Hosoyama A."/>
            <person name="Yamazoe A."/>
            <person name="Tsuda M."/>
            <person name="Fujita N."/>
            <person name="Kawai F."/>
        </authorList>
    </citation>
    <scope>NUCLEOTIDE SEQUENCE [LARGE SCALE GENOMIC DNA]</scope>
    <source>
        <strain evidence="3 4">203N</strain>
    </source>
</reference>
<keyword evidence="4" id="KW-1185">Reference proteome</keyword>
<dbReference type="RefSeq" id="WP_054729042.1">
    <property type="nucleotide sequence ID" value="NZ_CP009429.1"/>
</dbReference>
<keyword evidence="1" id="KW-0812">Transmembrane</keyword>
<evidence type="ECO:0000313" key="3">
    <source>
        <dbReference type="EMBL" id="AMU90335.1"/>
    </source>
</evidence>
<proteinExistence type="predicted"/>
<dbReference type="GO" id="GO:0016989">
    <property type="term" value="F:sigma factor antagonist activity"/>
    <property type="evidence" value="ECO:0007669"/>
    <property type="project" value="TreeGrafter"/>
</dbReference>
<dbReference type="PIRSF" id="PIRSF018266">
    <property type="entry name" value="FecR"/>
    <property type="match status" value="1"/>
</dbReference>
<dbReference type="AlphaFoldDB" id="A0AAC9FFU2"/>
<name>A0AAC9FFU2_SPHMC</name>
<reference evidence="4" key="1">
    <citation type="submission" date="2015-11" db="EMBL/GenBank/DDBJ databases">
        <title>Complete genome sequence of a polyethylene-glycol degrader Sphingopyxis macrogoltabida 203N (NBRC 111659).</title>
        <authorList>
            <person name="Yoshiyuki O."/>
            <person name="Shouta N."/>
            <person name="Nagata Y."/>
            <person name="Numata M."/>
            <person name="Tsuchikane K."/>
            <person name="Hosoyama A."/>
            <person name="Yamazoe A."/>
            <person name="Tsuda M."/>
            <person name="Fujita N."/>
            <person name="Kawai F."/>
        </authorList>
    </citation>
    <scope>NUCLEOTIDE SEQUENCE [LARGE SCALE GENOMIC DNA]</scope>
    <source>
        <strain evidence="4">203N</strain>
    </source>
</reference>
<dbReference type="PANTHER" id="PTHR30273:SF2">
    <property type="entry name" value="PROTEIN FECR"/>
    <property type="match status" value="1"/>
</dbReference>
<keyword evidence="1" id="KW-0472">Membrane</keyword>